<gene>
    <name evidence="8" type="ORF">SAMN04487931_108196</name>
</gene>
<reference evidence="9" key="1">
    <citation type="submission" date="2016-10" db="EMBL/GenBank/DDBJ databases">
        <authorList>
            <person name="Varghese N."/>
            <person name="Submissions S."/>
        </authorList>
    </citation>
    <scope>NUCLEOTIDE SEQUENCE [LARGE SCALE GENOMIC DNA]</scope>
    <source>
        <strain evidence="9">DSM 3384</strain>
    </source>
</reference>
<name>A0A1H2IHW6_9BACT</name>
<dbReference type="GO" id="GO:0005886">
    <property type="term" value="C:plasma membrane"/>
    <property type="evidence" value="ECO:0007669"/>
    <property type="project" value="UniProtKB-SubCell"/>
</dbReference>
<keyword evidence="6 8" id="KW-0012">Acyltransferase</keyword>
<dbReference type="GO" id="GO:0016746">
    <property type="term" value="F:acyltransferase activity"/>
    <property type="evidence" value="ECO:0007669"/>
    <property type="project" value="UniProtKB-KW"/>
</dbReference>
<dbReference type="RefSeq" id="WP_014959182.1">
    <property type="nucleotide sequence ID" value="NZ_FNLL01000008.1"/>
</dbReference>
<keyword evidence="7" id="KW-0812">Transmembrane</keyword>
<keyword evidence="4 8" id="KW-0808">Transferase</keyword>
<evidence type="ECO:0000313" key="9">
    <source>
        <dbReference type="Proteomes" id="UP000199608"/>
    </source>
</evidence>
<feature type="transmembrane region" description="Helical" evidence="7">
    <location>
        <begin position="21"/>
        <end position="44"/>
    </location>
</feature>
<dbReference type="Pfam" id="PF03279">
    <property type="entry name" value="Lip_A_acyltrans"/>
    <property type="match status" value="1"/>
</dbReference>
<keyword evidence="5 7" id="KW-0472">Membrane</keyword>
<organism evidence="8 9">
    <name type="scientific">Desulfobacula phenolica</name>
    <dbReference type="NCBI Taxonomy" id="90732"/>
    <lineage>
        <taxon>Bacteria</taxon>
        <taxon>Pseudomonadati</taxon>
        <taxon>Thermodesulfobacteriota</taxon>
        <taxon>Desulfobacteria</taxon>
        <taxon>Desulfobacterales</taxon>
        <taxon>Desulfobacteraceae</taxon>
        <taxon>Desulfobacula</taxon>
    </lineage>
</organism>
<dbReference type="CDD" id="cd07984">
    <property type="entry name" value="LPLAT_LABLAT-like"/>
    <property type="match status" value="1"/>
</dbReference>
<dbReference type="PANTHER" id="PTHR30606">
    <property type="entry name" value="LIPID A BIOSYNTHESIS LAUROYL ACYLTRANSFERASE"/>
    <property type="match status" value="1"/>
</dbReference>
<evidence type="ECO:0000256" key="2">
    <source>
        <dbReference type="ARBA" id="ARBA00022475"/>
    </source>
</evidence>
<comment type="subcellular location">
    <subcellularLocation>
        <location evidence="1">Cell inner membrane</location>
    </subcellularLocation>
</comment>
<evidence type="ECO:0000256" key="3">
    <source>
        <dbReference type="ARBA" id="ARBA00022519"/>
    </source>
</evidence>
<evidence type="ECO:0000256" key="6">
    <source>
        <dbReference type="ARBA" id="ARBA00023315"/>
    </source>
</evidence>
<keyword evidence="2" id="KW-1003">Cell membrane</keyword>
<keyword evidence="9" id="KW-1185">Reference proteome</keyword>
<dbReference type="AlphaFoldDB" id="A0A1H2IHW6"/>
<sequence>MPETIEQSHRGNRIGFWFFGIFLRFGGLYAAYTLLYGVTLHYWLFDKIAVKTSSAYLKKRFPSDSKIKIRFKVYKLLYSQGKQLIDRVAQISGSVNFNFDFVDKDKLNQLSASDKGYIILTAHAGNWQLAMTELGQLNKKISLVIRPENNKAVKKALNINDNNKFGIISPEEHLGGIIPVVKELNDGNIVSYMGDRSYRFESVKINFMGAKANFPYGAFAIAAATKVPVVIALASKTGLKTYKVDFTNIMKPEYKSRKNKKNQLSEWVQEYADILNDFFEEYPYQCFLFHDVWEED</sequence>
<evidence type="ECO:0000256" key="5">
    <source>
        <dbReference type="ARBA" id="ARBA00023136"/>
    </source>
</evidence>
<dbReference type="Proteomes" id="UP000199608">
    <property type="component" value="Unassembled WGS sequence"/>
</dbReference>
<dbReference type="InterPro" id="IPR004960">
    <property type="entry name" value="LipA_acyltrans"/>
</dbReference>
<protein>
    <submittedName>
        <fullName evidence="8">Predicted acyltransferase, LPLAT superfamily</fullName>
    </submittedName>
</protein>
<evidence type="ECO:0000256" key="4">
    <source>
        <dbReference type="ARBA" id="ARBA00022679"/>
    </source>
</evidence>
<dbReference type="EMBL" id="FNLL01000008">
    <property type="protein sequence ID" value="SDU43585.1"/>
    <property type="molecule type" value="Genomic_DNA"/>
</dbReference>
<evidence type="ECO:0000256" key="7">
    <source>
        <dbReference type="SAM" id="Phobius"/>
    </source>
</evidence>
<dbReference type="PANTHER" id="PTHR30606:SF10">
    <property type="entry name" value="PHOSPHATIDYLINOSITOL MANNOSIDE ACYLTRANSFERASE"/>
    <property type="match status" value="1"/>
</dbReference>
<evidence type="ECO:0000256" key="1">
    <source>
        <dbReference type="ARBA" id="ARBA00004533"/>
    </source>
</evidence>
<evidence type="ECO:0000313" key="8">
    <source>
        <dbReference type="EMBL" id="SDU43585.1"/>
    </source>
</evidence>
<keyword evidence="3" id="KW-0997">Cell inner membrane</keyword>
<proteinExistence type="predicted"/>
<keyword evidence="7" id="KW-1133">Transmembrane helix</keyword>
<accession>A0A1H2IHW6</accession>
<dbReference type="GO" id="GO:0009247">
    <property type="term" value="P:glycolipid biosynthetic process"/>
    <property type="evidence" value="ECO:0007669"/>
    <property type="project" value="UniProtKB-ARBA"/>
</dbReference>